<evidence type="ECO:0000256" key="1">
    <source>
        <dbReference type="SAM" id="Coils"/>
    </source>
</evidence>
<feature type="compositionally biased region" description="Gly residues" evidence="2">
    <location>
        <begin position="171"/>
        <end position="181"/>
    </location>
</feature>
<dbReference type="SUPFAM" id="SSF57997">
    <property type="entry name" value="Tropomyosin"/>
    <property type="match status" value="1"/>
</dbReference>
<accession>A0ABW1P280</accession>
<dbReference type="RefSeq" id="WP_380634798.1">
    <property type="nucleotide sequence ID" value="NZ_JBHSQO010000007.1"/>
</dbReference>
<feature type="compositionally biased region" description="Low complexity" evidence="2">
    <location>
        <begin position="182"/>
        <end position="196"/>
    </location>
</feature>
<feature type="region of interest" description="Disordered" evidence="2">
    <location>
        <begin position="4454"/>
        <end position="4473"/>
    </location>
</feature>
<feature type="region of interest" description="Disordered" evidence="2">
    <location>
        <begin position="1634"/>
        <end position="1714"/>
    </location>
</feature>
<dbReference type="InterPro" id="IPR036597">
    <property type="entry name" value="Fido-like_dom_sf"/>
</dbReference>
<feature type="compositionally biased region" description="Gly residues" evidence="2">
    <location>
        <begin position="197"/>
        <end position="210"/>
    </location>
</feature>
<feature type="compositionally biased region" description="Basic and acidic residues" evidence="2">
    <location>
        <begin position="4684"/>
        <end position="4696"/>
    </location>
</feature>
<feature type="compositionally biased region" description="Pro residues" evidence="2">
    <location>
        <begin position="19"/>
        <end position="31"/>
    </location>
</feature>
<feature type="coiled-coil region" evidence="1">
    <location>
        <begin position="1562"/>
        <end position="1598"/>
    </location>
</feature>
<feature type="compositionally biased region" description="Low complexity" evidence="2">
    <location>
        <begin position="8"/>
        <end position="18"/>
    </location>
</feature>
<feature type="region of interest" description="Disordered" evidence="2">
    <location>
        <begin position="1732"/>
        <end position="1754"/>
    </location>
</feature>
<feature type="compositionally biased region" description="Low complexity" evidence="2">
    <location>
        <begin position="455"/>
        <end position="478"/>
    </location>
</feature>
<feature type="region of interest" description="Disordered" evidence="2">
    <location>
        <begin position="4722"/>
        <end position="4771"/>
    </location>
</feature>
<gene>
    <name evidence="4" type="ORF">ACFP3R_09690</name>
</gene>
<feature type="compositionally biased region" description="Pro residues" evidence="2">
    <location>
        <begin position="1056"/>
        <end position="1076"/>
    </location>
</feature>
<feature type="compositionally biased region" description="Pro residues" evidence="2">
    <location>
        <begin position="608"/>
        <end position="621"/>
    </location>
</feature>
<feature type="compositionally biased region" description="Low complexity" evidence="2">
    <location>
        <begin position="159"/>
        <end position="170"/>
    </location>
</feature>
<feature type="compositionally biased region" description="Low complexity" evidence="2">
    <location>
        <begin position="4843"/>
        <end position="4864"/>
    </location>
</feature>
<feature type="region of interest" description="Disordered" evidence="2">
    <location>
        <begin position="5742"/>
        <end position="5765"/>
    </location>
</feature>
<feature type="compositionally biased region" description="Low complexity" evidence="2">
    <location>
        <begin position="4892"/>
        <end position="4905"/>
    </location>
</feature>
<feature type="compositionally biased region" description="Low complexity" evidence="2">
    <location>
        <begin position="348"/>
        <end position="359"/>
    </location>
</feature>
<feature type="region of interest" description="Disordered" evidence="2">
    <location>
        <begin position="5521"/>
        <end position="5542"/>
    </location>
</feature>
<feature type="compositionally biased region" description="Polar residues" evidence="2">
    <location>
        <begin position="4456"/>
        <end position="4473"/>
    </location>
</feature>
<dbReference type="PANTHER" id="PTHR24216:SF65">
    <property type="entry name" value="PAXILLIN-LIKE PROTEIN 1"/>
    <property type="match status" value="1"/>
</dbReference>
<feature type="compositionally biased region" description="Low complexity" evidence="2">
    <location>
        <begin position="1971"/>
        <end position="1995"/>
    </location>
</feature>
<feature type="compositionally biased region" description="Low complexity" evidence="2">
    <location>
        <begin position="260"/>
        <end position="275"/>
    </location>
</feature>
<feature type="region of interest" description="Disordered" evidence="2">
    <location>
        <begin position="3567"/>
        <end position="3587"/>
    </location>
</feature>
<feature type="compositionally biased region" description="Low complexity" evidence="2">
    <location>
        <begin position="1510"/>
        <end position="1528"/>
    </location>
</feature>
<evidence type="ECO:0000256" key="2">
    <source>
        <dbReference type="SAM" id="MobiDB-lite"/>
    </source>
</evidence>
<feature type="compositionally biased region" description="Low complexity" evidence="2">
    <location>
        <begin position="649"/>
        <end position="668"/>
    </location>
</feature>
<feature type="compositionally biased region" description="Gly residues" evidence="2">
    <location>
        <begin position="302"/>
        <end position="319"/>
    </location>
</feature>
<evidence type="ECO:0000313" key="4">
    <source>
        <dbReference type="EMBL" id="MFC6089541.1"/>
    </source>
</evidence>
<feature type="compositionally biased region" description="Basic and acidic residues" evidence="2">
    <location>
        <begin position="4752"/>
        <end position="4771"/>
    </location>
</feature>
<dbReference type="Proteomes" id="UP001596220">
    <property type="component" value="Unassembled WGS sequence"/>
</dbReference>
<feature type="compositionally biased region" description="Gly residues" evidence="2">
    <location>
        <begin position="249"/>
        <end position="259"/>
    </location>
</feature>
<feature type="compositionally biased region" description="Low complexity" evidence="2">
    <location>
        <begin position="4674"/>
        <end position="4683"/>
    </location>
</feature>
<dbReference type="Gene3D" id="1.10.3290.10">
    <property type="entry name" value="Fido-like domain"/>
    <property type="match status" value="1"/>
</dbReference>
<feature type="compositionally biased region" description="Pro residues" evidence="2">
    <location>
        <begin position="4830"/>
        <end position="4842"/>
    </location>
</feature>
<feature type="compositionally biased region" description="Low complexity" evidence="2">
    <location>
        <begin position="1648"/>
        <end position="1670"/>
    </location>
</feature>
<feature type="compositionally biased region" description="Low complexity" evidence="2">
    <location>
        <begin position="552"/>
        <end position="563"/>
    </location>
</feature>
<feature type="compositionally biased region" description="Polar residues" evidence="2">
    <location>
        <begin position="2914"/>
        <end position="2938"/>
    </location>
</feature>
<feature type="compositionally biased region" description="Low complexity" evidence="2">
    <location>
        <begin position="322"/>
        <end position="333"/>
    </location>
</feature>
<feature type="compositionally biased region" description="Pro residues" evidence="2">
    <location>
        <begin position="741"/>
        <end position="754"/>
    </location>
</feature>
<feature type="region of interest" description="Disordered" evidence="2">
    <location>
        <begin position="129"/>
        <end position="951"/>
    </location>
</feature>
<organism evidence="4 5">
    <name type="scientific">Saccharothrix lopnurensis</name>
    <dbReference type="NCBI Taxonomy" id="1670621"/>
    <lineage>
        <taxon>Bacteria</taxon>
        <taxon>Bacillati</taxon>
        <taxon>Actinomycetota</taxon>
        <taxon>Actinomycetes</taxon>
        <taxon>Pseudonocardiales</taxon>
        <taxon>Pseudonocardiaceae</taxon>
        <taxon>Saccharothrix</taxon>
    </lineage>
</organism>
<feature type="region of interest" description="Disordered" evidence="2">
    <location>
        <begin position="1499"/>
        <end position="1535"/>
    </location>
</feature>
<keyword evidence="5" id="KW-1185">Reference proteome</keyword>
<feature type="compositionally biased region" description="Gly residues" evidence="2">
    <location>
        <begin position="427"/>
        <end position="454"/>
    </location>
</feature>
<feature type="compositionally biased region" description="Low complexity" evidence="2">
    <location>
        <begin position="870"/>
        <end position="887"/>
    </location>
</feature>
<feature type="compositionally biased region" description="Gly residues" evidence="2">
    <location>
        <begin position="276"/>
        <end position="290"/>
    </location>
</feature>
<feature type="compositionally biased region" description="Low complexity" evidence="2">
    <location>
        <begin position="622"/>
        <end position="640"/>
    </location>
</feature>
<feature type="compositionally biased region" description="Basic and acidic residues" evidence="2">
    <location>
        <begin position="1170"/>
        <end position="1186"/>
    </location>
</feature>
<evidence type="ECO:0000259" key="3">
    <source>
        <dbReference type="PROSITE" id="PS51459"/>
    </source>
</evidence>
<feature type="compositionally biased region" description="Pro residues" evidence="2">
    <location>
        <begin position="4865"/>
        <end position="4891"/>
    </location>
</feature>
<feature type="compositionally biased region" description="Pro residues" evidence="2">
    <location>
        <begin position="834"/>
        <end position="869"/>
    </location>
</feature>
<name>A0ABW1P280_9PSEU</name>
<feature type="compositionally biased region" description="Pro residues" evidence="2">
    <location>
        <begin position="700"/>
        <end position="713"/>
    </location>
</feature>
<dbReference type="PROSITE" id="PS51459">
    <property type="entry name" value="FIDO"/>
    <property type="match status" value="1"/>
</dbReference>
<feature type="compositionally biased region" description="Low complexity" evidence="2">
    <location>
        <begin position="1679"/>
        <end position="1697"/>
    </location>
</feature>
<dbReference type="PANTHER" id="PTHR24216">
    <property type="entry name" value="PAXILLIN-RELATED"/>
    <property type="match status" value="1"/>
</dbReference>
<feature type="region of interest" description="Disordered" evidence="2">
    <location>
        <begin position="1952"/>
        <end position="2054"/>
    </location>
</feature>
<keyword evidence="1" id="KW-0175">Coiled coil</keyword>
<feature type="region of interest" description="Disordered" evidence="2">
    <location>
        <begin position="4669"/>
        <end position="4696"/>
    </location>
</feature>
<feature type="compositionally biased region" description="Pro residues" evidence="2">
    <location>
        <begin position="1500"/>
        <end position="1509"/>
    </location>
</feature>
<proteinExistence type="predicted"/>
<feature type="compositionally biased region" description="Polar residues" evidence="2">
    <location>
        <begin position="212"/>
        <end position="225"/>
    </location>
</feature>
<feature type="region of interest" description="Disordered" evidence="2">
    <location>
        <begin position="1166"/>
        <end position="1231"/>
    </location>
</feature>
<feature type="region of interest" description="Disordered" evidence="2">
    <location>
        <begin position="2823"/>
        <end position="2971"/>
    </location>
</feature>
<feature type="compositionally biased region" description="Low complexity" evidence="2">
    <location>
        <begin position="485"/>
        <end position="494"/>
    </location>
</feature>
<feature type="compositionally biased region" description="Low complexity" evidence="2">
    <location>
        <begin position="2033"/>
        <end position="2052"/>
    </location>
</feature>
<feature type="compositionally biased region" description="Low complexity" evidence="2">
    <location>
        <begin position="291"/>
        <end position="301"/>
    </location>
</feature>
<feature type="compositionally biased region" description="Pro residues" evidence="2">
    <location>
        <begin position="2894"/>
        <end position="2903"/>
    </location>
</feature>
<dbReference type="InterPro" id="IPR003812">
    <property type="entry name" value="Fido"/>
</dbReference>
<feature type="compositionally biased region" description="Low complexity" evidence="2">
    <location>
        <begin position="384"/>
        <end position="426"/>
    </location>
</feature>
<feature type="compositionally biased region" description="Polar residues" evidence="2">
    <location>
        <begin position="2853"/>
        <end position="2865"/>
    </location>
</feature>
<evidence type="ECO:0000313" key="5">
    <source>
        <dbReference type="Proteomes" id="UP001596220"/>
    </source>
</evidence>
<reference evidence="5" key="1">
    <citation type="journal article" date="2019" name="Int. J. Syst. Evol. Microbiol.">
        <title>The Global Catalogue of Microorganisms (GCM) 10K type strain sequencing project: providing services to taxonomists for standard genome sequencing and annotation.</title>
        <authorList>
            <consortium name="The Broad Institute Genomics Platform"/>
            <consortium name="The Broad Institute Genome Sequencing Center for Infectious Disease"/>
            <person name="Wu L."/>
            <person name="Ma J."/>
        </authorList>
    </citation>
    <scope>NUCLEOTIDE SEQUENCE [LARGE SCALE GENOMIC DNA]</scope>
    <source>
        <strain evidence="5">CGMCC 4.7246</strain>
    </source>
</reference>
<sequence>MARGGADANPGGNPSSNPSAPPTSPPPPPVGGPTGNSGFGISESSMQGLQNKAGDLQSRLAAISGGLQGLKLGPNALGPIGIVAVPALNSSNDASVQQASNAANAMGNVQQGIKATAQSHVNNDQFSRDQFKKIDPNWDAQKLPGSPGAGPGSSPPGGPKTSQGPTLPGATGPGTSGGSRGPDGSKVTQGPTLPGATGPGTPGGSRGPGGSKVTQGPNLPGSTGPNAPGGSRGPGGPKVTQGPTLSGATGPGTPGGSRGADGPRVTQGPNLPGSTGPNGTGGSRGPGGSAVGPITGPPGSTGPNGTGGSRAPGGPGVGPITGLPGAGANSPSGGPRGTGGASVGPITSLPGGSSPNAPGGSRGSTGPSVGPITNLPGAGGTPSPGGSRTPGGPSVSPIANVPGASGSPSPGGSKATGGPSVSPVTGLPGGPAAGGPTAGGPAAGGPVGKGGTAPGSGPVSGVSTPPGAGSAAARVSGAPSGGPVGVPTAPPMAGGPMGAPGAPGAGGTDRSSKFTGGPGKGTFDAPKSPTGDGTITKAPPTSSSTPPPAPKPTTGIPVGTTPPVTAPPTTAPPTTGTTPSPTTTPPASSAPAPKPTAGAPVGAVPSPTTTPPTSTPSPSAPPSTSTAPPAAPKPGSTAPPVGIPPVGAPPLAAAPPAAGAPGPAGQPADRSSRFTGGPGAGVFDAPKPPTADGNITKAPPTSPSTPPPAPKPTPITSVTPPVTAPPASATPTTTPPATGFTPPPPATTTPPVSTPPVSTTPPATTTPPPAANSPAPAAKSPLPPASPPVTSAPPAATPAPVAFTPPPGDAPKTPGAPATDSPRTTGPGTQPPKGSAPPAAPEANTTPPPTQQPTTQPPTQQPAPQPPTQQPAAATPAVATPVVAPLPVTTPPPPAAKPKSARPNAPSTPLVLDPAADAEFAAILHSDANGHPGPNRGKQREGFPNTREQAWGDFKQAEHDLEAALGDVDVAQARVDVAGPSTANADLDSAQRRLDVAQTRFDQAANDVRAWGNDPIRLLQAEADVRDRSLGERPRLLGGAPSKFRDVVNRLLHRNQPPPPAAPTTPAPAPLPPIASPAPIDTSVFTNFPVPPTPEPASPTTDTGTDAEVETAAPAPRSPSPALSEAQANYDSARQDLDQAVQTRYEAITDGADPDVVARFEGDVETASTRAREAARDVEAVERAETPPEQSFQQWHERAFGTPPPSGTEVESPPTGTDTAPPPREPRNLESVLPREQWWRLYLDPRHHAEAQRKFPDDPGFLYDTQESPGFQQSMVDAYNEVLNPPDMSVQRLTSADYKRMHELATKNLNEQFDWSGQRAPGGGIVPTDFPLRADAPHPDVLTDTVGDRPLMIDMREWFATPLSERDSIPDPLTILDSFTYGNKSIRTNYNSDQAPQLIDTVLDTYYQDAANARTDHERLRAIARVVRTSHIIHPFADGNRRLNVHLLLPRLLLEQGFQPVVLPEMPALFQGGYSLDEIATALQHGQDLDLTADVVMPETAPPAAPEPAPVQEAPPVREAPAETAPPRTEAEQGLDDAVTAVDQAVEARLEAQRDYPTPEQQARLDADVDNALGQYNRAQAELDRERAVAEVDRAVETRLEAQRDYPTPEQQAQLDADVDRAFEQLVRANDAITALDAPPVAPPPSNPGADRGPNGNPNNGNPDNGNPDNGTPPPAPPATRGAPPVVPSTPTADNPGTPNPGTPDTGTDTAPPRERAADVLNDESWRHSRAKTADWFGTDGKVDPGQWQDRRDGAHVRTVDTEVADVRTDSTVTDLRSEQGLIRYDLRRIEADNGAWVKDFTVKVHLTPGEGVDPETVARVRDNAAQGVDKLLNRGNHLPGGDQFHVTLEFTDDPAEAHTTIEVGDQDTDQLHWNPDASPEVLAHETLHYLGVPDEYRDPARIFLSKPDDGTHSAVVTGDGGMMGTDVHTTDPGLRPRHLWLVERAANSQVMVPDTRLSDTGPTIAPALRPPTATSPIATSPTATPPTGSTRSAPIDGKRKREEPADGPAAPVPNTTTDAPSVPKRTRGNDLPGFTEPGPSTPGTSTGTATGMDVDEDLDLDQDPISNVTWDHDVSSIATDGDAAMTDPDTQADANALANDLAGLSLSANTRYNPAFAGLANGRDVSLPTRQTYLADLRRSVGEGRPVAFVVNAIVGIDDAGSLKDVVDSIMTNAEGLDGRVAFVIGVNARVGREAELSAKLAELDGVIQDLEHPIALTGITFELDEKGNFPYGTVRNETMTGEANRFAVGALAANGNHPYLAVQDFDEGSRDVPSGKHVFRHVAEGMDIGSKFEGSATTRPLMVSGGYRVGDQAALLAETQARLARELAKLNATRDSQLDTDGEVDPDLQKKIDKLVKAEAKLTPAFIADFTRQVQHDMASRVEQAKTSPLLPYTPEPNLFIDAIPPVVDPAVRFGDGGAEFSALGRSLNRFYAEELGAVYNREIADIGRSGLDPEAAAREYEAKLSNLEVDAKTYRHPVRVTAFTTDFQGAAVETDLSRLALGYAVKGQVPQTHAALANVADRYFASQGEKSGTSLANFRDTFAKNDPANREPLRVVFATGPVPVGTPSAASGWHPTDPAASAAVDKDLGVGRTTETSKAGKSREVDHNLDRALHAEVPGRGVVAGIDQADLTEKRITGVNAAMSTPEGLVQRRFAAIGDFLASPQAPPPAPDGLFRAVAAGKPGTDPARLRADVVKSVADRGLPGAENKRVAKAIADFTLDNPAAPGDVWMAFVQPTPPAAPDLSAVATEIPGLDLWVNDNPDTAPNGGPAAEFDAETRAEFEAEARAEAETDARDRAESAANADKLAAQAIATQLKTPITVHEPGRAPTTYTPLGKVPRRLPPAIHVQANPNPGGRTTYSRYTPPVPQTRGAPPKPEPAAEVPSTRSAPPAVPSTPTPATPSADTPSADTRATGTPGTDTAHTPPTDTRATSAPDTDADVQLPNAPSRSHRPAPTAPIPLATLTPSPRTPVITTRNLPEFFQTGQALGTIAAVEVRGAARVAAAVDGLAEADATRIREAVEGEFESFLGQGRDFQVRIGNQWFEANVRATPLPPADQDAALTTPTTPTKVDLAVQSGTSSSSTGTLAGARDLGLAATAGTPMGPYGSLAGKAQFAAPASSTTTSTSTTDQRIIRSGEGSTRADVPVAFQVTLTDAAGRVRQSTPVLTDAGGPVGVTLQVPDDLTTIVDSRPTTAPNPNPPAADWGARVEHLVPEAVVDLDGKALFTDVAARLHPSITKLGAPGRTALRTFLSGTTVRDNLGAMLGGWVTSPDLVSPHGSKGAAVQVRAHLRSAELVGVHSDAQLRVHESTAFGTGVTATSKSGFDLTGGLGGNIGVPTAVNGQVGATLGYSARTADSSSAGTATTNRTGIQVKGGTGLYRVTAELEVRTPSGDNVTVPVTTYVRLGLPEAAALDLPVPEHTRRGVAERTDTPRWAPPYLAGAFAAGNARVGDFEPANRVLPQVEGALRNVKGLEGLLPTWNDRSSNPRSGKGKDFADVGARLANQRKLTLLTPAALRSNVDSLLGPGVQVQLKHPGATTNTYVNVTVKAKLKNTTHLGQADGRNVRASASSGPRLDSATATTKGWSGGVEGRVVVPAVTAAAALRPTPQVGVKYNHSWTTRNTGGPTVNATSLNVGSADAQVFQGDVEFEVEITTFTRPRSWVQRVTPSFSWKPEAPTPRVVARTVGGPALDPADPDNPEILPLVHGTANLWVSDGSAMTADPAGFRPGEPRVRQLTGAPTVKELLTTRPATHSPEFLHVEAVANTTALHRAAIDVITRAAGGDPALTVPGTESRHQVDRMFSPENIKANLRRLVETGMQEQGLKYDRRITDRTGSVGMSVALSKPRLVSISDTTGTENAVTGGYKAGDSTTTNRSVDITGGVNVPIRPNATPPAAGEPVPASGAGGVAVAGKVTPWSDTTSRAREVSGTVDRNVVTPADGRTVLIQLDADVTITAESRAGNVWHGGTPRAEGAVVTLPKAVFARVTEDVARELGVLPNVTPNVPAVFPALAPPRTVAPGEPGSLGLSAVDDVPDLSDLVDELVTEVNGKTARRFGEPLVPDSVLEDSMNNLQRLVDFSSRTSVKAMIDSALDGGVPLLVHQPGTFGKDSFQVTLRAKAGTPRFDRVVNDGVDVEHTIAAADKLSDSRGRGTGWGIGLKAPGLAQPGSANPNVTGTAGVIASANLNHARSTAVTDATTRQFGHLRAGGGPAARYTVPIEFELVVEKGDQEIARAAGGPREIGVRLHADNLKVDDPAATPGLPYLAAAVKRGAEFGGRAEVRAWQQAPGATQLPVSASIENLRGVGDLRDAAVRALVAAGANQGLVGKGTGPLNTVLSTISQENLQPNLPGMTDGSLVVPGLHEAALLFGQDADVRVYARLVNPRLGALSDGVKLENPTSVVSTTSGEAKVSETPDVSVGFATGNAAVKQGPQPEDTVNFTTGGVELRHGSEDSQAVSGGATDNRTTNLKPQGRTGLVEFDVEYRVVARVGGRLGVVDLAVPASAAARMPAPEVEALLGAFPAELDRAQDDVKAAAKAWRDAEVEVDRARHAAQRTVNEVAAELARTDDALTVLAIGLNTGIDTDLGESAGVADLETALDDARGEVTGLRQVVTDLKTRVTGLDFAAQNADEALDDATHDAAESGASVKGLETRLDDAAERLARAEEALRTAEPPAADAARAARDGVRDEVEGLTRELTGARERLDADERARQLAELTATEAHAELTRTREALTGAETDLETARAAVDTAKEDLREQQRAAREAREARDRARAAHDALVRAREAREALITAAEVALNDARARADGEQLAWWGAKRVVDGQVSAYNATPPPAANGTPPPAGTTAATATAGTSTTGTSTGSPSVAPPPVPGSTPAPQTPAAPRTAPPTPPTTTRAADPTGPTTTRAERGPKPELTLDLPPGGTDLTGPDRARLDALAHDIAEQNALRDRKGYLRPAVEVSGPNAPLLRDHLAARGVEATVRAGADPTTDVHVDWDLRRAETWTPPPTPRSARVTGTTITSPEPAGPHPVLDDPSWRHSTAPTADWFADDRAVPGEDIAAARATTPVTGRVRGEDGGVLDTTTIGPDGIRMKAWRGPIAYDTRVLDIGGTPVRDFTVRLHLDPGTANPAELLDLKTRTHEGVEALFNRGNRLPGGEQFHVTVEFTDDPADAHATVTAGDPDGRANQLNWPVDTDPRRLAHEIGHFLGLQDEYLETAGPRPVFQHQDGRGRVVGDNAPMTAGIDEADVSLKPRDLWLVENRMRALASDLPVEVDPSAQPPNAVKRTRSGADLGPGPSQPPTKRFHDLGLADGDGDSDSELSDAPDDDVEMADAGTTAPVTLTNRGGTHNAAFADLANGRTLHPVTGDDYLELTRRGIEADQPPAFVVNAIVRAGELGDLDDVVDGVMANVPAELRDRVAFVFGVNAARQQDIDAAVAAAAPVVAARREPVALAALPPHGGDFRFGPTRNATLEHNATEFAVLAMAHNGRHPYVAVMDFDPSDRTTAAGPHVFEHVTALLSDTTGLDDPQPSRPLVVGGGYRVPDPRQLVADTRHRIDTDPDTTPAQKRAYRAKLDDPGFLARFEQSIAADMHSRRNQAGIHPLLPYTPEPNLFFDGLVALADPEVRFGPGGAEFGRLAQKMNEVNAAELSALHAAAVAAGEVSPDDARERLKADAQNNRHPVRGVSFAVDFVDGATGTDLSRIAYGVVRKTKVPQTHAQLPNVMERFVDGRNAKTGMKLADRRRGVGEDPYELGEPLRLPPDGRGAATWDPDAATRAEYGEPADRNPFNPAISTPAPAPFGEVVDAAGDVVRPAVEVGVPQEHKVVAAHELVASDPVSEAKRQLRFLEHDVLPHLDGDAPPGTAPFTPAPPAANGLYHAVGLATGTPPRVLRSAVVTGADPKHVAEFLLRHPMRHGHFHRALVEPGNRSPQAGPEEAMATNARDLSGRLIATHLRVNLAIVTPHSPQPVVLVPFGLAAEQTVTVREVLANGVVAYQPV</sequence>
<feature type="region of interest" description="Disordered" evidence="2">
    <location>
        <begin position="1053"/>
        <end position="1132"/>
    </location>
</feature>
<feature type="compositionally biased region" description="Pro residues" evidence="2">
    <location>
        <begin position="781"/>
        <end position="809"/>
    </location>
</feature>
<feature type="domain" description="Fido" evidence="3">
    <location>
        <begin position="1363"/>
        <end position="1498"/>
    </location>
</feature>
<feature type="region of interest" description="Disordered" evidence="2">
    <location>
        <begin position="5001"/>
        <end position="5039"/>
    </location>
</feature>
<feature type="region of interest" description="Disordered" evidence="2">
    <location>
        <begin position="4827"/>
        <end position="4927"/>
    </location>
</feature>
<feature type="region of interest" description="Disordered" evidence="2">
    <location>
        <begin position="1"/>
        <end position="53"/>
    </location>
</feature>
<feature type="compositionally biased region" description="Low complexity" evidence="2">
    <location>
        <begin position="572"/>
        <end position="607"/>
    </location>
</feature>
<comment type="caution">
    <text evidence="4">The sequence shown here is derived from an EMBL/GenBank/DDBJ whole genome shotgun (WGS) entry which is preliminary data.</text>
</comment>
<feature type="compositionally biased region" description="Basic and acidic residues" evidence="2">
    <location>
        <begin position="4725"/>
        <end position="4734"/>
    </location>
</feature>
<feature type="compositionally biased region" description="Gly residues" evidence="2">
    <location>
        <begin position="495"/>
        <end position="507"/>
    </location>
</feature>
<feature type="compositionally biased region" description="Low complexity" evidence="2">
    <location>
        <begin position="2883"/>
        <end position="2893"/>
    </location>
</feature>
<protein>
    <recommendedName>
        <fullName evidence="3">Fido domain-containing protein</fullName>
    </recommendedName>
</protein>
<dbReference type="EMBL" id="JBHSQO010000007">
    <property type="protein sequence ID" value="MFC6089541.1"/>
    <property type="molecule type" value="Genomic_DNA"/>
</dbReference>
<feature type="compositionally biased region" description="Low complexity" evidence="2">
    <location>
        <begin position="714"/>
        <end position="740"/>
    </location>
</feature>
<feature type="region of interest" description="Disordered" evidence="2">
    <location>
        <begin position="5268"/>
        <end position="5329"/>
    </location>
</feature>
<feature type="compositionally biased region" description="Acidic residues" evidence="2">
    <location>
        <begin position="5311"/>
        <end position="5329"/>
    </location>
</feature>